<dbReference type="GO" id="GO:0006351">
    <property type="term" value="P:DNA-templated transcription"/>
    <property type="evidence" value="ECO:0007669"/>
    <property type="project" value="TreeGrafter"/>
</dbReference>
<dbReference type="Gene3D" id="1.10.10.10">
    <property type="entry name" value="Winged helix-like DNA-binding domain superfamily/Winged helix DNA-binding domain"/>
    <property type="match status" value="1"/>
</dbReference>
<keyword evidence="3" id="KW-0238">DNA-binding</keyword>
<dbReference type="PANTHER" id="PTHR30537">
    <property type="entry name" value="HTH-TYPE TRANSCRIPTIONAL REGULATOR"/>
    <property type="match status" value="1"/>
</dbReference>
<keyword evidence="4" id="KW-0804">Transcription</keyword>
<organism evidence="6 7">
    <name type="scientific">Gluconacetobacter tumulisoli</name>
    <dbReference type="NCBI Taxonomy" id="1286189"/>
    <lineage>
        <taxon>Bacteria</taxon>
        <taxon>Pseudomonadati</taxon>
        <taxon>Pseudomonadota</taxon>
        <taxon>Alphaproteobacteria</taxon>
        <taxon>Acetobacterales</taxon>
        <taxon>Acetobacteraceae</taxon>
        <taxon>Gluconacetobacter</taxon>
    </lineage>
</organism>
<dbReference type="AlphaFoldDB" id="A0A7W4PLS2"/>
<dbReference type="Gene3D" id="3.40.190.290">
    <property type="match status" value="1"/>
</dbReference>
<gene>
    <name evidence="6" type="ORF">HLH28_11445</name>
</gene>
<name>A0A7W4PLS2_9PROT</name>
<evidence type="ECO:0000256" key="4">
    <source>
        <dbReference type="ARBA" id="ARBA00023163"/>
    </source>
</evidence>
<evidence type="ECO:0000313" key="7">
    <source>
        <dbReference type="Proteomes" id="UP000578030"/>
    </source>
</evidence>
<keyword evidence="2" id="KW-0805">Transcription regulation</keyword>
<evidence type="ECO:0000313" key="6">
    <source>
        <dbReference type="EMBL" id="MBB2202178.1"/>
    </source>
</evidence>
<comment type="similarity">
    <text evidence="1">Belongs to the LysR transcriptional regulatory family.</text>
</comment>
<dbReference type="InterPro" id="IPR036388">
    <property type="entry name" value="WH-like_DNA-bd_sf"/>
</dbReference>
<evidence type="ECO:0000256" key="1">
    <source>
        <dbReference type="ARBA" id="ARBA00009437"/>
    </source>
</evidence>
<dbReference type="GO" id="GO:0003700">
    <property type="term" value="F:DNA-binding transcription factor activity"/>
    <property type="evidence" value="ECO:0007669"/>
    <property type="project" value="InterPro"/>
</dbReference>
<dbReference type="InterPro" id="IPR000847">
    <property type="entry name" value="LysR_HTH_N"/>
</dbReference>
<dbReference type="EMBL" id="JABEQM010000008">
    <property type="protein sequence ID" value="MBB2202178.1"/>
    <property type="molecule type" value="Genomic_DNA"/>
</dbReference>
<dbReference type="InterPro" id="IPR036390">
    <property type="entry name" value="WH_DNA-bd_sf"/>
</dbReference>
<protein>
    <submittedName>
        <fullName evidence="6">LysR family transcriptional regulator</fullName>
    </submittedName>
</protein>
<dbReference type="InterPro" id="IPR058163">
    <property type="entry name" value="LysR-type_TF_proteobact-type"/>
</dbReference>
<sequence>MVWSSWFSRPVLCLAGLPKHSRVAPGPGGTPGYGKEFCVARHAHRRRVLRAYKTGRANPGGTGVDYVTCLRVLLATADAGSLSRAAGLLDLNVSSASRAIAELEHDLGAALFNRSTRGLHLTEIGERFLGRARRILADLDDARAEAALLNAAPRGCLRVLASPSVARAVVAPLLPAFLLAYPDIDVEVRSGPAFGDLSHILIESGADVAVLSGRPPDSGLLFRPVLTGTWWAVAAPNLMAGMGLADSNPAADTVLGDGPLSGVTCLSRIGTAPAWRCDRAGRAQFLSFPTRLSADSLDMLRTLAGAGAGLALLPDWMFMDRPPAAFGLERILPGWRVAPDPDESCDLSAVYPRKKVVPPKTRAFVTALGAAGRAFDAQTTPTS</sequence>
<dbReference type="GO" id="GO:0043565">
    <property type="term" value="F:sequence-specific DNA binding"/>
    <property type="evidence" value="ECO:0007669"/>
    <property type="project" value="TreeGrafter"/>
</dbReference>
<dbReference type="Pfam" id="PF03466">
    <property type="entry name" value="LysR_substrate"/>
    <property type="match status" value="1"/>
</dbReference>
<dbReference type="PROSITE" id="PS50931">
    <property type="entry name" value="HTH_LYSR"/>
    <property type="match status" value="1"/>
</dbReference>
<evidence type="ECO:0000256" key="2">
    <source>
        <dbReference type="ARBA" id="ARBA00023015"/>
    </source>
</evidence>
<dbReference type="Pfam" id="PF00126">
    <property type="entry name" value="HTH_1"/>
    <property type="match status" value="1"/>
</dbReference>
<keyword evidence="7" id="KW-1185">Reference proteome</keyword>
<comment type="caution">
    <text evidence="6">The sequence shown here is derived from an EMBL/GenBank/DDBJ whole genome shotgun (WGS) entry which is preliminary data.</text>
</comment>
<proteinExistence type="inferred from homology"/>
<dbReference type="Proteomes" id="UP000578030">
    <property type="component" value="Unassembled WGS sequence"/>
</dbReference>
<dbReference type="SUPFAM" id="SSF53850">
    <property type="entry name" value="Periplasmic binding protein-like II"/>
    <property type="match status" value="1"/>
</dbReference>
<feature type="domain" description="HTH lysR-type" evidence="5">
    <location>
        <begin position="65"/>
        <end position="122"/>
    </location>
</feature>
<reference evidence="6 7" key="1">
    <citation type="submission" date="2020-04" db="EMBL/GenBank/DDBJ databases">
        <title>Description of novel Gluconacetobacter.</title>
        <authorList>
            <person name="Sombolestani A."/>
        </authorList>
    </citation>
    <scope>NUCLEOTIDE SEQUENCE [LARGE SCALE GENOMIC DNA]</scope>
    <source>
        <strain evidence="6 7">LMG 27802</strain>
    </source>
</reference>
<dbReference type="PANTHER" id="PTHR30537:SF5">
    <property type="entry name" value="HTH-TYPE TRANSCRIPTIONAL ACTIVATOR TTDR-RELATED"/>
    <property type="match status" value="1"/>
</dbReference>
<evidence type="ECO:0000256" key="3">
    <source>
        <dbReference type="ARBA" id="ARBA00023125"/>
    </source>
</evidence>
<accession>A0A7W4PLS2</accession>
<dbReference type="FunFam" id="1.10.10.10:FF:000001">
    <property type="entry name" value="LysR family transcriptional regulator"/>
    <property type="match status" value="1"/>
</dbReference>
<evidence type="ECO:0000259" key="5">
    <source>
        <dbReference type="PROSITE" id="PS50931"/>
    </source>
</evidence>
<dbReference type="InterPro" id="IPR005119">
    <property type="entry name" value="LysR_subst-bd"/>
</dbReference>
<dbReference type="SUPFAM" id="SSF46785">
    <property type="entry name" value="Winged helix' DNA-binding domain"/>
    <property type="match status" value="1"/>
</dbReference>